<dbReference type="EMBL" id="CP023068">
    <property type="protein sequence ID" value="ASY66906.1"/>
    <property type="molecule type" value="Genomic_DNA"/>
</dbReference>
<evidence type="ECO:0000256" key="1">
    <source>
        <dbReference type="SAM" id="MobiDB-lite"/>
    </source>
</evidence>
<name>A0A249PM64_9HYPH</name>
<evidence type="ECO:0000313" key="3">
    <source>
        <dbReference type="Proteomes" id="UP000217211"/>
    </source>
</evidence>
<dbReference type="AlphaFoldDB" id="A0A249PM64"/>
<accession>A0A249PM64</accession>
<keyword evidence="3" id="KW-1185">Reference proteome</keyword>
<feature type="region of interest" description="Disordered" evidence="1">
    <location>
        <begin position="1"/>
        <end position="34"/>
    </location>
</feature>
<dbReference type="Proteomes" id="UP000217211">
    <property type="component" value="Plasmid pSJ05684b"/>
</dbReference>
<evidence type="ECO:0000313" key="2">
    <source>
        <dbReference type="EMBL" id="ASY66906.1"/>
    </source>
</evidence>
<organism evidence="2 3">
    <name type="scientific">Sinorhizobium sojae CCBAU 05684</name>
    <dbReference type="NCBI Taxonomy" id="716928"/>
    <lineage>
        <taxon>Bacteria</taxon>
        <taxon>Pseudomonadati</taxon>
        <taxon>Pseudomonadota</taxon>
        <taxon>Alphaproteobacteria</taxon>
        <taxon>Hyphomicrobiales</taxon>
        <taxon>Rhizobiaceae</taxon>
        <taxon>Sinorhizobium/Ensifer group</taxon>
        <taxon>Sinorhizobium</taxon>
    </lineage>
</organism>
<protein>
    <submittedName>
        <fullName evidence="2">Uncharacterized protein</fullName>
    </submittedName>
</protein>
<dbReference type="KEGG" id="esj:SJ05684_b59240"/>
<keyword evidence="2" id="KW-0614">Plasmid</keyword>
<geneLocation type="plasmid" evidence="3">
    <name>psj05684b</name>
</geneLocation>
<proteinExistence type="predicted"/>
<gene>
    <name evidence="2" type="ORF">SJ05684_b59240</name>
</gene>
<reference evidence="2 3" key="1">
    <citation type="submission" date="2017-08" db="EMBL/GenBank/DDBJ databases">
        <title>Multipartite genome sequences of Sinorhizobium species nodulating soybeans.</title>
        <authorList>
            <person name="Tian C.F."/>
        </authorList>
    </citation>
    <scope>NUCLEOTIDE SEQUENCE [LARGE SCALE GENOMIC DNA]</scope>
    <source>
        <strain evidence="2 3">CCBAU 05684</strain>
        <plasmid evidence="3">psj05684b</plasmid>
    </source>
</reference>
<sequence>MKGLYFDKGGTEGHGHRRSRWSKEGMRVAGQTTARARPDYSAARRFRCVKVAVTL</sequence>